<evidence type="ECO:0000313" key="4">
    <source>
        <dbReference type="Proteomes" id="UP000051950"/>
    </source>
</evidence>
<keyword evidence="1" id="KW-1015">Disulfide bond</keyword>
<sequence length="444" mass="51139">MDSKSLVLSKVITIILGIFICINHVSAQKVTYYKDVAYIIQNKCQPCHRPGEAAPFALLTYEDVAKRGSFIKKVTQSGYMPPWKPDNHYRLFKNDRSLTDEEKLTIAKWVDAKMPMGDISEMPKKPVKTYIDGTQYFRKPDLVLKTNKPFKVLGDNKERFIVFKIPFDIGTEKNVEAMEFFSSNKKVVHHANFAIHPVADDIDINQGADFLNLTEDDRTKYSQYFPFKKTMTYYGGWIPGTSYESYPNNFGWVMPKRGVILLTIHFAPVSKEEENISGVNFFFKKTPIGRKVEVISLGSAGVGEKSIEPYFFIPAESVRKFELKITTPQDQSLLYIWPHMHYLGKIFKSYAVTPKKDTIQLVSIPSWDFRWQEIYQFKNLVKIPKGSILTIEGTYDNTKSNPNNPSNPPRNVYSANDMKSTDEMLTMLLVFLPYKENDEQIQLK</sequence>
<evidence type="ECO:0000313" key="3">
    <source>
        <dbReference type="EMBL" id="KRT16227.1"/>
    </source>
</evidence>
<dbReference type="OrthoDB" id="9786191at2"/>
<dbReference type="Proteomes" id="UP000051950">
    <property type="component" value="Unassembled WGS sequence"/>
</dbReference>
<dbReference type="Gene3D" id="2.60.120.310">
    <property type="entry name" value="Copper type II, ascorbate-dependent monooxygenase, N-terminal domain"/>
    <property type="match status" value="1"/>
</dbReference>
<comment type="caution">
    <text evidence="3">The sequence shown here is derived from an EMBL/GenBank/DDBJ whole genome shotgun (WGS) entry which is preliminary data.</text>
</comment>
<organism evidence="3 4">
    <name type="scientific">Pedobacter ginsenosidimutans</name>
    <dbReference type="NCBI Taxonomy" id="687842"/>
    <lineage>
        <taxon>Bacteria</taxon>
        <taxon>Pseudomonadati</taxon>
        <taxon>Bacteroidota</taxon>
        <taxon>Sphingobacteriia</taxon>
        <taxon>Sphingobacteriales</taxon>
        <taxon>Sphingobacteriaceae</taxon>
        <taxon>Pedobacter</taxon>
    </lineage>
</organism>
<proteinExistence type="predicted"/>
<accession>A0A0T5VQS0</accession>
<protein>
    <submittedName>
        <fullName evidence="3">Calcium-binding protein</fullName>
    </submittedName>
</protein>
<dbReference type="InterPro" id="IPR036939">
    <property type="entry name" value="Cu2_ascorb_mOase_N_sf"/>
</dbReference>
<dbReference type="Gene3D" id="2.60.120.230">
    <property type="match status" value="1"/>
</dbReference>
<dbReference type="AlphaFoldDB" id="A0A0T5VQS0"/>
<name>A0A0T5VQS0_9SPHI</name>
<evidence type="ECO:0000256" key="2">
    <source>
        <dbReference type="SAM" id="MobiDB-lite"/>
    </source>
</evidence>
<dbReference type="GO" id="GO:0016715">
    <property type="term" value="F:oxidoreductase activity, acting on paired donors, with incorporation or reduction of molecular oxygen, reduced ascorbate as one donor, and incorporation of one atom of oxygen"/>
    <property type="evidence" value="ECO:0007669"/>
    <property type="project" value="InterPro"/>
</dbReference>
<dbReference type="GO" id="GO:0005507">
    <property type="term" value="F:copper ion binding"/>
    <property type="evidence" value="ECO:0007669"/>
    <property type="project" value="InterPro"/>
</dbReference>
<dbReference type="STRING" id="687842.ASU31_08595"/>
<keyword evidence="4" id="KW-1185">Reference proteome</keyword>
<dbReference type="InterPro" id="IPR014784">
    <property type="entry name" value="Cu2_ascorb_mOase-like_C"/>
</dbReference>
<dbReference type="InterPro" id="IPR008977">
    <property type="entry name" value="PHM/PNGase_F_dom_sf"/>
</dbReference>
<dbReference type="EMBL" id="LMZQ01000005">
    <property type="protein sequence ID" value="KRT16227.1"/>
    <property type="molecule type" value="Genomic_DNA"/>
</dbReference>
<dbReference type="RefSeq" id="WP_057931951.1">
    <property type="nucleotide sequence ID" value="NZ_LMZQ01000005.1"/>
</dbReference>
<evidence type="ECO:0000256" key="1">
    <source>
        <dbReference type="ARBA" id="ARBA00023157"/>
    </source>
</evidence>
<reference evidence="3 4" key="1">
    <citation type="submission" date="2015-11" db="EMBL/GenBank/DDBJ databases">
        <title>Sequence of Pedobacter ginsenosidimutans.</title>
        <authorList>
            <person name="Carson E."/>
            <person name="Keyser V."/>
            <person name="Newman J."/>
            <person name="Miller J."/>
        </authorList>
    </citation>
    <scope>NUCLEOTIDE SEQUENCE [LARGE SCALE GENOMIC DNA]</scope>
    <source>
        <strain evidence="3 4">KACC 14530</strain>
    </source>
</reference>
<feature type="region of interest" description="Disordered" evidence="2">
    <location>
        <begin position="396"/>
        <end position="415"/>
    </location>
</feature>
<dbReference type="SUPFAM" id="SSF49742">
    <property type="entry name" value="PHM/PNGase F"/>
    <property type="match status" value="2"/>
</dbReference>
<gene>
    <name evidence="3" type="ORF">ASU31_08595</name>
</gene>